<evidence type="ECO:0000256" key="2">
    <source>
        <dbReference type="ARBA" id="ARBA00022857"/>
    </source>
</evidence>
<proteinExistence type="inferred from homology"/>
<dbReference type="GO" id="GO:0016491">
    <property type="term" value="F:oxidoreductase activity"/>
    <property type="evidence" value="ECO:0007669"/>
    <property type="project" value="UniProtKB-KW"/>
</dbReference>
<dbReference type="Gene3D" id="3.40.50.720">
    <property type="entry name" value="NAD(P)-binding Rossmann-like Domain"/>
    <property type="match status" value="1"/>
</dbReference>
<organism evidence="4 5">
    <name type="scientific">Polychaeton citri CBS 116435</name>
    <dbReference type="NCBI Taxonomy" id="1314669"/>
    <lineage>
        <taxon>Eukaryota</taxon>
        <taxon>Fungi</taxon>
        <taxon>Dikarya</taxon>
        <taxon>Ascomycota</taxon>
        <taxon>Pezizomycotina</taxon>
        <taxon>Dothideomycetes</taxon>
        <taxon>Dothideomycetidae</taxon>
        <taxon>Capnodiales</taxon>
        <taxon>Capnodiaceae</taxon>
        <taxon>Polychaeton</taxon>
    </lineage>
</organism>
<protein>
    <submittedName>
        <fullName evidence="4">NAD(P)-binding protein</fullName>
    </submittedName>
</protein>
<keyword evidence="5" id="KW-1185">Reference proteome</keyword>
<keyword evidence="2" id="KW-0521">NADP</keyword>
<dbReference type="InterPro" id="IPR036291">
    <property type="entry name" value="NAD(P)-bd_dom_sf"/>
</dbReference>
<name>A0A9P4QGC9_9PEZI</name>
<dbReference type="EMBL" id="MU003768">
    <property type="protein sequence ID" value="KAF2725305.1"/>
    <property type="molecule type" value="Genomic_DNA"/>
</dbReference>
<evidence type="ECO:0000256" key="1">
    <source>
        <dbReference type="ARBA" id="ARBA00006484"/>
    </source>
</evidence>
<gene>
    <name evidence="4" type="ORF">K431DRAFT_239434</name>
</gene>
<reference evidence="4" key="1">
    <citation type="journal article" date="2020" name="Stud. Mycol.">
        <title>101 Dothideomycetes genomes: a test case for predicting lifestyles and emergence of pathogens.</title>
        <authorList>
            <person name="Haridas S."/>
            <person name="Albert R."/>
            <person name="Binder M."/>
            <person name="Bloem J."/>
            <person name="Labutti K."/>
            <person name="Salamov A."/>
            <person name="Andreopoulos B."/>
            <person name="Baker S."/>
            <person name="Barry K."/>
            <person name="Bills G."/>
            <person name="Bluhm B."/>
            <person name="Cannon C."/>
            <person name="Castanera R."/>
            <person name="Culley D."/>
            <person name="Daum C."/>
            <person name="Ezra D."/>
            <person name="Gonzalez J."/>
            <person name="Henrissat B."/>
            <person name="Kuo A."/>
            <person name="Liang C."/>
            <person name="Lipzen A."/>
            <person name="Lutzoni F."/>
            <person name="Magnuson J."/>
            <person name="Mondo S."/>
            <person name="Nolan M."/>
            <person name="Ohm R."/>
            <person name="Pangilinan J."/>
            <person name="Park H.-J."/>
            <person name="Ramirez L."/>
            <person name="Alfaro M."/>
            <person name="Sun H."/>
            <person name="Tritt A."/>
            <person name="Yoshinaga Y."/>
            <person name="Zwiers L.-H."/>
            <person name="Turgeon B."/>
            <person name="Goodwin S."/>
            <person name="Spatafora J."/>
            <person name="Crous P."/>
            <person name="Grigoriev I."/>
        </authorList>
    </citation>
    <scope>NUCLEOTIDE SEQUENCE</scope>
    <source>
        <strain evidence="4">CBS 116435</strain>
    </source>
</reference>
<dbReference type="PRINTS" id="PR00081">
    <property type="entry name" value="GDHRDH"/>
</dbReference>
<dbReference type="Proteomes" id="UP000799441">
    <property type="component" value="Unassembled WGS sequence"/>
</dbReference>
<dbReference type="InterPro" id="IPR057571">
    <property type="entry name" value="SDR_PhqE-like"/>
</dbReference>
<evidence type="ECO:0000313" key="5">
    <source>
        <dbReference type="Proteomes" id="UP000799441"/>
    </source>
</evidence>
<evidence type="ECO:0000256" key="3">
    <source>
        <dbReference type="ARBA" id="ARBA00023002"/>
    </source>
</evidence>
<keyword evidence="3" id="KW-0560">Oxidoreductase</keyword>
<dbReference type="PANTHER" id="PTHR43477">
    <property type="entry name" value="DIHYDROANTICAPSIN 7-DEHYDROGENASE"/>
    <property type="match status" value="1"/>
</dbReference>
<dbReference type="InterPro" id="IPR002347">
    <property type="entry name" value="SDR_fam"/>
</dbReference>
<comment type="similarity">
    <text evidence="1">Belongs to the short-chain dehydrogenases/reductases (SDR) family.</text>
</comment>
<dbReference type="PANTHER" id="PTHR43477:SF1">
    <property type="entry name" value="DIHYDROANTICAPSIN 7-DEHYDROGENASE"/>
    <property type="match status" value="1"/>
</dbReference>
<dbReference type="SUPFAM" id="SSF51735">
    <property type="entry name" value="NAD(P)-binding Rossmann-fold domains"/>
    <property type="match status" value="1"/>
</dbReference>
<dbReference type="AlphaFoldDB" id="A0A9P4QGC9"/>
<comment type="caution">
    <text evidence="4">The sequence shown here is derived from an EMBL/GenBank/DDBJ whole genome shotgun (WGS) entry which is preliminary data.</text>
</comment>
<evidence type="ECO:0000313" key="4">
    <source>
        <dbReference type="EMBL" id="KAF2725305.1"/>
    </source>
</evidence>
<dbReference type="Pfam" id="PF23441">
    <property type="entry name" value="SDR"/>
    <property type="match status" value="1"/>
</dbReference>
<dbReference type="OrthoDB" id="294295at2759"/>
<dbReference type="InterPro" id="IPR051122">
    <property type="entry name" value="SDR_DHRS6-like"/>
</dbReference>
<sequence>MGDQTKYTSKLHGKHILVIGGSGGIGYGVAEAALEHGATVTISSSNPTRIENSVTSLGAAYPSAKGSNRIHGEACDIGDASTAEANLATLLDKVTSGGTSKLAHIVWTAGSALDIKPLSALDATTLTQTGTSRFLSPLLLAKLAPPYMLPGPESSITLTSGTVSERPLPGWAVMNSYATGLQGMVRGLALDLAPLRFNLVCPGAVDTTLWAGMPEEAKKAMFTAIEGTLPTGRVGQVVDVAESYLYFIKDRNATGSMVSTNGGALLKGP</sequence>
<accession>A0A9P4QGC9</accession>